<dbReference type="PANTHER" id="PTHR11439">
    <property type="entry name" value="GAG-POL-RELATED RETROTRANSPOSON"/>
    <property type="match status" value="1"/>
</dbReference>
<dbReference type="SUPFAM" id="SSF56672">
    <property type="entry name" value="DNA/RNA polymerases"/>
    <property type="match status" value="1"/>
</dbReference>
<feature type="domain" description="Reverse transcriptase Ty1/copia-type" evidence="2">
    <location>
        <begin position="202"/>
        <end position="295"/>
    </location>
</feature>
<evidence type="ECO:0000256" key="1">
    <source>
        <dbReference type="SAM" id="MobiDB-lite"/>
    </source>
</evidence>
<dbReference type="AlphaFoldDB" id="A0A438FEZ2"/>
<dbReference type="Proteomes" id="UP000288805">
    <property type="component" value="Unassembled WGS sequence"/>
</dbReference>
<feature type="region of interest" description="Disordered" evidence="1">
    <location>
        <begin position="14"/>
        <end position="61"/>
    </location>
</feature>
<reference evidence="3 4" key="1">
    <citation type="journal article" date="2018" name="PLoS Genet.">
        <title>Population sequencing reveals clonal diversity and ancestral inbreeding in the grapevine cultivar Chardonnay.</title>
        <authorList>
            <person name="Roach M.J."/>
            <person name="Johnson D.L."/>
            <person name="Bohlmann J."/>
            <person name="van Vuuren H.J."/>
            <person name="Jones S.J."/>
            <person name="Pretorius I.S."/>
            <person name="Schmidt S.A."/>
            <person name="Borneman A.R."/>
        </authorList>
    </citation>
    <scope>NUCLEOTIDE SEQUENCE [LARGE SCALE GENOMIC DNA]</scope>
    <source>
        <strain evidence="4">cv. Chardonnay</strain>
        <tissue evidence="3">Leaf</tissue>
    </source>
</reference>
<evidence type="ECO:0000313" key="4">
    <source>
        <dbReference type="Proteomes" id="UP000288805"/>
    </source>
</evidence>
<dbReference type="CDD" id="cd09272">
    <property type="entry name" value="RNase_HI_RT_Ty1"/>
    <property type="match status" value="1"/>
</dbReference>
<dbReference type="EMBL" id="QGNW01000942">
    <property type="protein sequence ID" value="RVW58559.1"/>
    <property type="molecule type" value="Genomic_DNA"/>
</dbReference>
<feature type="compositionally biased region" description="Polar residues" evidence="1">
    <location>
        <begin position="52"/>
        <end position="61"/>
    </location>
</feature>
<protein>
    <submittedName>
        <fullName evidence="3">Retrovirus-related Pol polyprotein from transposon TNT 1-94</fullName>
    </submittedName>
</protein>
<organism evidence="3 4">
    <name type="scientific">Vitis vinifera</name>
    <name type="common">Grape</name>
    <dbReference type="NCBI Taxonomy" id="29760"/>
    <lineage>
        <taxon>Eukaryota</taxon>
        <taxon>Viridiplantae</taxon>
        <taxon>Streptophyta</taxon>
        <taxon>Embryophyta</taxon>
        <taxon>Tracheophyta</taxon>
        <taxon>Spermatophyta</taxon>
        <taxon>Magnoliopsida</taxon>
        <taxon>eudicotyledons</taxon>
        <taxon>Gunneridae</taxon>
        <taxon>Pentapetalae</taxon>
        <taxon>rosids</taxon>
        <taxon>Vitales</taxon>
        <taxon>Vitaceae</taxon>
        <taxon>Viteae</taxon>
        <taxon>Vitis</taxon>
    </lineage>
</organism>
<comment type="caution">
    <text evidence="3">The sequence shown here is derived from an EMBL/GenBank/DDBJ whole genome shotgun (WGS) entry which is preliminary data.</text>
</comment>
<gene>
    <name evidence="3" type="primary">POLX_3488</name>
    <name evidence="3" type="ORF">CK203_110886</name>
</gene>
<evidence type="ECO:0000313" key="3">
    <source>
        <dbReference type="EMBL" id="RVW58559.1"/>
    </source>
</evidence>
<accession>A0A438FEZ2</accession>
<proteinExistence type="predicted"/>
<feature type="compositionally biased region" description="Basic and acidic residues" evidence="1">
    <location>
        <begin position="14"/>
        <end position="40"/>
    </location>
</feature>
<sequence length="406" mass="46257">MSLEDVIIHIRIEEQNRNRDNVEKPKELSSKANVVEEKPKPKNNRSKKQNSRTKPNASNKVKTQLLKNGVIALLWQVGHHAAQCRHRKRTEKSNSKANLAEAEVITTVISSEIYSSDWQRESSLKLTFGKVLALSDVLHVPDIAGTWCQYLAWKAGGAPLNLWGKAILSACHIQNRIPYKKTGPKTFDAMFIGYAENSATYRKEKKLCKLVKSLYGLKQAPKQWHNKFDHVLVTNGYSINDADKCIYNKYEDSTCVVICLYVDDMLIFGTSLEVMCETKKFLGSKFDMKGLGEAELKKNREHSVAQIEYAQIIGNLMYLINYTRPDIAYVVERLRFIDANWISDSNEMKSTSGYVSILSGSAVSWKSAKKTCITRFTMEVEFIALEKTSSKVEWLRNLLVDIPLWM</sequence>
<dbReference type="Pfam" id="PF07727">
    <property type="entry name" value="RVT_2"/>
    <property type="match status" value="1"/>
</dbReference>
<evidence type="ECO:0000259" key="2">
    <source>
        <dbReference type="Pfam" id="PF07727"/>
    </source>
</evidence>
<name>A0A438FEZ2_VITVI</name>
<feature type="compositionally biased region" description="Basic residues" evidence="1">
    <location>
        <begin position="41"/>
        <end position="51"/>
    </location>
</feature>
<dbReference type="PANTHER" id="PTHR11439:SF440">
    <property type="entry name" value="INTEGRASE CATALYTIC DOMAIN-CONTAINING PROTEIN"/>
    <property type="match status" value="1"/>
</dbReference>
<dbReference type="InterPro" id="IPR043502">
    <property type="entry name" value="DNA/RNA_pol_sf"/>
</dbReference>
<dbReference type="InterPro" id="IPR013103">
    <property type="entry name" value="RVT_2"/>
</dbReference>